<proteinExistence type="predicted"/>
<dbReference type="RefSeq" id="WP_188222507.1">
    <property type="nucleotide sequence ID" value="NZ_JACVXD010000002.1"/>
</dbReference>
<evidence type="ECO:0000313" key="1">
    <source>
        <dbReference type="EMBL" id="MBD0823182.1"/>
    </source>
</evidence>
<reference evidence="1 2" key="1">
    <citation type="journal article" date="2018" name="J. Microbiol.">
        <title>Aestuariibaculum marinum sp. nov., a marine bacterium isolated from seawater in South Korea.</title>
        <authorList>
            <person name="Choi J."/>
            <person name="Lee D."/>
            <person name="Jang J.H."/>
            <person name="Cha S."/>
            <person name="Seo T."/>
        </authorList>
    </citation>
    <scope>NUCLEOTIDE SEQUENCE [LARGE SCALE GENOMIC DNA]</scope>
    <source>
        <strain evidence="1 2">IP7</strain>
    </source>
</reference>
<sequence>MKKKNNKYRLTLAEVSLKDASAPTQSLDFEFENHDNIFNIIEKVESKNIFENAKDAKKFAVGLKLFGEVLLRNRNHEIFSDLQTHFKGFMVKLKSYNG</sequence>
<keyword evidence="2" id="KW-1185">Reference proteome</keyword>
<name>A0A8J6U3H2_9FLAO</name>
<dbReference type="Proteomes" id="UP000621516">
    <property type="component" value="Unassembled WGS sequence"/>
</dbReference>
<dbReference type="InterPro" id="IPR038194">
    <property type="entry name" value="DUF3861_sf"/>
</dbReference>
<dbReference type="InterPro" id="IPR024476">
    <property type="entry name" value="DUF3861"/>
</dbReference>
<dbReference type="Pfam" id="PF12977">
    <property type="entry name" value="DUF3861"/>
    <property type="match status" value="1"/>
</dbReference>
<comment type="caution">
    <text evidence="1">The sequence shown here is derived from an EMBL/GenBank/DDBJ whole genome shotgun (WGS) entry which is preliminary data.</text>
</comment>
<gene>
    <name evidence="1" type="ORF">ICJ85_04035</name>
</gene>
<dbReference type="AlphaFoldDB" id="A0A8J6U3H2"/>
<evidence type="ECO:0000313" key="2">
    <source>
        <dbReference type="Proteomes" id="UP000621516"/>
    </source>
</evidence>
<dbReference type="EMBL" id="JACVXD010000002">
    <property type="protein sequence ID" value="MBD0823182.1"/>
    <property type="molecule type" value="Genomic_DNA"/>
</dbReference>
<accession>A0A8J6U3H2</accession>
<protein>
    <submittedName>
        <fullName evidence="1">DUF3861 domain-containing protein</fullName>
    </submittedName>
</protein>
<organism evidence="1 2">
    <name type="scientific">Aestuariibaculum marinum</name>
    <dbReference type="NCBI Taxonomy" id="2683592"/>
    <lineage>
        <taxon>Bacteria</taxon>
        <taxon>Pseudomonadati</taxon>
        <taxon>Bacteroidota</taxon>
        <taxon>Flavobacteriia</taxon>
        <taxon>Flavobacteriales</taxon>
        <taxon>Flavobacteriaceae</taxon>
    </lineage>
</organism>
<dbReference type="Gene3D" id="3.10.20.850">
    <property type="entry name" value="Protein of unknown function DUF3861"/>
    <property type="match status" value="1"/>
</dbReference>